<accession>A0AA88ATG7</accession>
<comment type="caution">
    <text evidence="1">The sequence shown here is derived from an EMBL/GenBank/DDBJ whole genome shotgun (WGS) entry which is preliminary data.</text>
</comment>
<reference evidence="1" key="1">
    <citation type="submission" date="2023-07" db="EMBL/GenBank/DDBJ databases">
        <title>draft genome sequence of fig (Ficus carica).</title>
        <authorList>
            <person name="Takahashi T."/>
            <person name="Nishimura K."/>
        </authorList>
    </citation>
    <scope>NUCLEOTIDE SEQUENCE</scope>
</reference>
<sequence length="85" mass="9563">MQNWAAIARGSHDIMPPTFIGGSLRPAVNHFPSTWTWKYNRETMTTRRFVFHVLKLASLKSKIEAITAVLPTKVELVTSCYSPAS</sequence>
<protein>
    <submittedName>
        <fullName evidence="1">Uncharacterized protein</fullName>
    </submittedName>
</protein>
<proteinExistence type="predicted"/>
<evidence type="ECO:0000313" key="2">
    <source>
        <dbReference type="Proteomes" id="UP001187192"/>
    </source>
</evidence>
<evidence type="ECO:0000313" key="1">
    <source>
        <dbReference type="EMBL" id="GMN53158.1"/>
    </source>
</evidence>
<dbReference type="Proteomes" id="UP001187192">
    <property type="component" value="Unassembled WGS sequence"/>
</dbReference>
<organism evidence="1 2">
    <name type="scientific">Ficus carica</name>
    <name type="common">Common fig</name>
    <dbReference type="NCBI Taxonomy" id="3494"/>
    <lineage>
        <taxon>Eukaryota</taxon>
        <taxon>Viridiplantae</taxon>
        <taxon>Streptophyta</taxon>
        <taxon>Embryophyta</taxon>
        <taxon>Tracheophyta</taxon>
        <taxon>Spermatophyta</taxon>
        <taxon>Magnoliopsida</taxon>
        <taxon>eudicotyledons</taxon>
        <taxon>Gunneridae</taxon>
        <taxon>Pentapetalae</taxon>
        <taxon>rosids</taxon>
        <taxon>fabids</taxon>
        <taxon>Rosales</taxon>
        <taxon>Moraceae</taxon>
        <taxon>Ficeae</taxon>
        <taxon>Ficus</taxon>
    </lineage>
</organism>
<dbReference type="AlphaFoldDB" id="A0AA88ATG7"/>
<keyword evidence="2" id="KW-1185">Reference proteome</keyword>
<gene>
    <name evidence="1" type="ORF">TIFTF001_022297</name>
</gene>
<name>A0AA88ATG7_FICCA</name>
<dbReference type="EMBL" id="BTGU01000045">
    <property type="protein sequence ID" value="GMN53158.1"/>
    <property type="molecule type" value="Genomic_DNA"/>
</dbReference>